<keyword evidence="3" id="KW-0731">Sigma factor</keyword>
<organism evidence="9 10">
    <name type="scientific">Sphingomonas arantia</name>
    <dbReference type="NCBI Taxonomy" id="1460676"/>
    <lineage>
        <taxon>Bacteria</taxon>
        <taxon>Pseudomonadati</taxon>
        <taxon>Pseudomonadota</taxon>
        <taxon>Alphaproteobacteria</taxon>
        <taxon>Sphingomonadales</taxon>
        <taxon>Sphingomonadaceae</taxon>
        <taxon>Sphingomonas</taxon>
    </lineage>
</organism>
<protein>
    <submittedName>
        <fullName evidence="9">RNA polymerase sigma factor</fullName>
    </submittedName>
</protein>
<gene>
    <name evidence="9" type="ORF">ACFSGX_06210</name>
</gene>
<name>A0ABW4TUI6_9SPHN</name>
<feature type="compositionally biased region" description="Pro residues" evidence="6">
    <location>
        <begin position="184"/>
        <end position="194"/>
    </location>
</feature>
<proteinExistence type="inferred from homology"/>
<evidence type="ECO:0000256" key="1">
    <source>
        <dbReference type="ARBA" id="ARBA00010641"/>
    </source>
</evidence>
<dbReference type="Proteomes" id="UP001597400">
    <property type="component" value="Unassembled WGS sequence"/>
</dbReference>
<dbReference type="InterPro" id="IPR013325">
    <property type="entry name" value="RNA_pol_sigma_r2"/>
</dbReference>
<dbReference type="Gene3D" id="1.10.10.10">
    <property type="entry name" value="Winged helix-like DNA-binding domain superfamily/Winged helix DNA-binding domain"/>
    <property type="match status" value="1"/>
</dbReference>
<dbReference type="NCBIfam" id="TIGR02937">
    <property type="entry name" value="sigma70-ECF"/>
    <property type="match status" value="1"/>
</dbReference>
<dbReference type="SUPFAM" id="SSF88659">
    <property type="entry name" value="Sigma3 and sigma4 domains of RNA polymerase sigma factors"/>
    <property type="match status" value="1"/>
</dbReference>
<evidence type="ECO:0000259" key="8">
    <source>
        <dbReference type="Pfam" id="PF08281"/>
    </source>
</evidence>
<keyword evidence="4" id="KW-0238">DNA-binding</keyword>
<dbReference type="EMBL" id="JBHUGS010000002">
    <property type="protein sequence ID" value="MFD1950357.1"/>
    <property type="molecule type" value="Genomic_DNA"/>
</dbReference>
<dbReference type="InterPro" id="IPR013324">
    <property type="entry name" value="RNA_pol_sigma_r3/r4-like"/>
</dbReference>
<keyword evidence="2" id="KW-0805">Transcription regulation</keyword>
<feature type="domain" description="RNA polymerase sigma-70 region 2" evidence="7">
    <location>
        <begin position="19"/>
        <end position="79"/>
    </location>
</feature>
<evidence type="ECO:0000259" key="7">
    <source>
        <dbReference type="Pfam" id="PF04542"/>
    </source>
</evidence>
<dbReference type="Gene3D" id="1.10.1740.10">
    <property type="match status" value="1"/>
</dbReference>
<dbReference type="RefSeq" id="WP_380928388.1">
    <property type="nucleotide sequence ID" value="NZ_JBHUGS010000002.1"/>
</dbReference>
<comment type="similarity">
    <text evidence="1">Belongs to the sigma-70 factor family. ECF subfamily.</text>
</comment>
<dbReference type="Pfam" id="PF04542">
    <property type="entry name" value="Sigma70_r2"/>
    <property type="match status" value="1"/>
</dbReference>
<evidence type="ECO:0000313" key="9">
    <source>
        <dbReference type="EMBL" id="MFD1950357.1"/>
    </source>
</evidence>
<keyword evidence="10" id="KW-1185">Reference proteome</keyword>
<evidence type="ECO:0000313" key="10">
    <source>
        <dbReference type="Proteomes" id="UP001597400"/>
    </source>
</evidence>
<feature type="region of interest" description="Disordered" evidence="6">
    <location>
        <begin position="168"/>
        <end position="194"/>
    </location>
</feature>
<evidence type="ECO:0000256" key="4">
    <source>
        <dbReference type="ARBA" id="ARBA00023125"/>
    </source>
</evidence>
<dbReference type="SUPFAM" id="SSF88946">
    <property type="entry name" value="Sigma2 domain of RNA polymerase sigma factors"/>
    <property type="match status" value="1"/>
</dbReference>
<keyword evidence="5" id="KW-0804">Transcription</keyword>
<evidence type="ECO:0000256" key="6">
    <source>
        <dbReference type="SAM" id="MobiDB-lite"/>
    </source>
</evidence>
<sequence>MPVVRPIDRWFIDNVLPCERDLLNAAQRLCCGSDDARDLVQDVLERMLSTDAWTAIASPRTYMLRMMRNLAIDRLRRAKIVDFRHFVDLGNFDTPDDRPDQHRIAEDRQQLDDLARAVGTLPDKCRTAFERCRVDGQPPRQIADELGISLSTLEKRLARALHLLAHATEPRRTETTTCGTAELPPHPPASDSPR</sequence>
<dbReference type="PANTHER" id="PTHR43133:SF8">
    <property type="entry name" value="RNA POLYMERASE SIGMA FACTOR HI_1459-RELATED"/>
    <property type="match status" value="1"/>
</dbReference>
<dbReference type="InterPro" id="IPR036388">
    <property type="entry name" value="WH-like_DNA-bd_sf"/>
</dbReference>
<accession>A0ABW4TUI6</accession>
<dbReference type="InterPro" id="IPR014284">
    <property type="entry name" value="RNA_pol_sigma-70_dom"/>
</dbReference>
<evidence type="ECO:0000256" key="2">
    <source>
        <dbReference type="ARBA" id="ARBA00023015"/>
    </source>
</evidence>
<dbReference type="Pfam" id="PF08281">
    <property type="entry name" value="Sigma70_r4_2"/>
    <property type="match status" value="1"/>
</dbReference>
<evidence type="ECO:0000256" key="5">
    <source>
        <dbReference type="ARBA" id="ARBA00023163"/>
    </source>
</evidence>
<dbReference type="InterPro" id="IPR039425">
    <property type="entry name" value="RNA_pol_sigma-70-like"/>
</dbReference>
<feature type="domain" description="RNA polymerase sigma factor 70 region 4 type 2" evidence="8">
    <location>
        <begin position="112"/>
        <end position="161"/>
    </location>
</feature>
<reference evidence="10" key="1">
    <citation type="journal article" date="2019" name="Int. J. Syst. Evol. Microbiol.">
        <title>The Global Catalogue of Microorganisms (GCM) 10K type strain sequencing project: providing services to taxonomists for standard genome sequencing and annotation.</title>
        <authorList>
            <consortium name="The Broad Institute Genomics Platform"/>
            <consortium name="The Broad Institute Genome Sequencing Center for Infectious Disease"/>
            <person name="Wu L."/>
            <person name="Ma J."/>
        </authorList>
    </citation>
    <scope>NUCLEOTIDE SEQUENCE [LARGE SCALE GENOMIC DNA]</scope>
    <source>
        <strain evidence="10">CGMCC 1.12702</strain>
    </source>
</reference>
<dbReference type="PANTHER" id="PTHR43133">
    <property type="entry name" value="RNA POLYMERASE ECF-TYPE SIGMA FACTO"/>
    <property type="match status" value="1"/>
</dbReference>
<dbReference type="InterPro" id="IPR007627">
    <property type="entry name" value="RNA_pol_sigma70_r2"/>
</dbReference>
<evidence type="ECO:0000256" key="3">
    <source>
        <dbReference type="ARBA" id="ARBA00023082"/>
    </source>
</evidence>
<dbReference type="InterPro" id="IPR013249">
    <property type="entry name" value="RNA_pol_sigma70_r4_t2"/>
</dbReference>
<comment type="caution">
    <text evidence="9">The sequence shown here is derived from an EMBL/GenBank/DDBJ whole genome shotgun (WGS) entry which is preliminary data.</text>
</comment>